<name>A0ABX4H4V8_9BACT</name>
<feature type="domain" description="FAD/NAD(P)-binding" evidence="8">
    <location>
        <begin position="1"/>
        <end position="311"/>
    </location>
</feature>
<feature type="domain" description="Pyridine nucleotide-disulphide oxidoreductase dimerisation" evidence="7">
    <location>
        <begin position="337"/>
        <end position="436"/>
    </location>
</feature>
<dbReference type="SUPFAM" id="SSF55424">
    <property type="entry name" value="FAD/NAD-linked reductases, dimerisation (C-terminal) domain"/>
    <property type="match status" value="1"/>
</dbReference>
<keyword evidence="4" id="KW-0274">FAD</keyword>
<dbReference type="PANTHER" id="PTHR43429">
    <property type="entry name" value="PYRIDINE NUCLEOTIDE-DISULFIDE OXIDOREDUCTASE DOMAIN-CONTAINING"/>
    <property type="match status" value="1"/>
</dbReference>
<comment type="cofactor">
    <cofactor evidence="1">
        <name>FAD</name>
        <dbReference type="ChEBI" id="CHEBI:57692"/>
    </cofactor>
</comment>
<evidence type="ECO:0000259" key="8">
    <source>
        <dbReference type="Pfam" id="PF07992"/>
    </source>
</evidence>
<comment type="caution">
    <text evidence="9">The sequence shown here is derived from an EMBL/GenBank/DDBJ whole genome shotgun (WGS) entry which is preliminary data.</text>
</comment>
<keyword evidence="6" id="KW-0676">Redox-active center</keyword>
<evidence type="ECO:0000256" key="5">
    <source>
        <dbReference type="ARBA" id="ARBA00023002"/>
    </source>
</evidence>
<accession>A0ABX4H4V8</accession>
<dbReference type="Gene3D" id="3.50.50.60">
    <property type="entry name" value="FAD/NAD(P)-binding domain"/>
    <property type="match status" value="2"/>
</dbReference>
<dbReference type="Proteomes" id="UP000217033">
    <property type="component" value="Unassembled WGS sequence"/>
</dbReference>
<dbReference type="PANTHER" id="PTHR43429:SF1">
    <property type="entry name" value="NAD(P)H SULFUR OXIDOREDUCTASE (COA-DEPENDENT)"/>
    <property type="match status" value="1"/>
</dbReference>
<dbReference type="InterPro" id="IPR050260">
    <property type="entry name" value="FAD-bd_OxRdtase"/>
</dbReference>
<reference evidence="9" key="1">
    <citation type="submission" date="2017-08" db="EMBL/GenBank/DDBJ databases">
        <authorList>
            <person name="Alvarez-Ponce D."/>
            <person name="Weitzman C.L."/>
            <person name="Tillett R.L."/>
            <person name="Sandmeier F.C."/>
            <person name="Tracy C.R."/>
        </authorList>
    </citation>
    <scope>NUCLEOTIDE SEQUENCE [LARGE SCALE GENOMIC DNA]</scope>
    <source>
        <strain evidence="9">PS6</strain>
    </source>
</reference>
<dbReference type="SUPFAM" id="SSF51905">
    <property type="entry name" value="FAD/NAD(P)-binding domain"/>
    <property type="match status" value="1"/>
</dbReference>
<keyword evidence="10" id="KW-1185">Reference proteome</keyword>
<dbReference type="InterPro" id="IPR023753">
    <property type="entry name" value="FAD/NAD-binding_dom"/>
</dbReference>
<evidence type="ECO:0000259" key="7">
    <source>
        <dbReference type="Pfam" id="PF02852"/>
    </source>
</evidence>
<keyword evidence="5" id="KW-0560">Oxidoreductase</keyword>
<protein>
    <submittedName>
        <fullName evidence="9">NADH oxidase</fullName>
    </submittedName>
</protein>
<dbReference type="EMBL" id="NQMN01000002">
    <property type="protein sequence ID" value="PAF54930.1"/>
    <property type="molecule type" value="Genomic_DNA"/>
</dbReference>
<comment type="similarity">
    <text evidence="2">Belongs to the class-III pyridine nucleotide-disulfide oxidoreductase family.</text>
</comment>
<dbReference type="RefSeq" id="WP_084232171.1">
    <property type="nucleotide sequence ID" value="NZ_CP166874.1"/>
</dbReference>
<dbReference type="Pfam" id="PF07992">
    <property type="entry name" value="Pyr_redox_2"/>
    <property type="match status" value="1"/>
</dbReference>
<evidence type="ECO:0000256" key="6">
    <source>
        <dbReference type="ARBA" id="ARBA00023284"/>
    </source>
</evidence>
<evidence type="ECO:0000256" key="2">
    <source>
        <dbReference type="ARBA" id="ARBA00009130"/>
    </source>
</evidence>
<evidence type="ECO:0000256" key="4">
    <source>
        <dbReference type="ARBA" id="ARBA00022827"/>
    </source>
</evidence>
<evidence type="ECO:0000256" key="1">
    <source>
        <dbReference type="ARBA" id="ARBA00001974"/>
    </source>
</evidence>
<dbReference type="Pfam" id="PF02852">
    <property type="entry name" value="Pyr_redox_dim"/>
    <property type="match status" value="1"/>
</dbReference>
<evidence type="ECO:0000313" key="10">
    <source>
        <dbReference type="Proteomes" id="UP000217033"/>
    </source>
</evidence>
<proteinExistence type="inferred from homology"/>
<evidence type="ECO:0000313" key="9">
    <source>
        <dbReference type="EMBL" id="PAF54930.1"/>
    </source>
</evidence>
<dbReference type="PRINTS" id="PR00411">
    <property type="entry name" value="PNDRDTASEI"/>
</dbReference>
<keyword evidence="3" id="KW-0285">Flavoprotein</keyword>
<dbReference type="InterPro" id="IPR036188">
    <property type="entry name" value="FAD/NAD-bd_sf"/>
</dbReference>
<evidence type="ECO:0000256" key="3">
    <source>
        <dbReference type="ARBA" id="ARBA00022630"/>
    </source>
</evidence>
<organism evidence="9 10">
    <name type="scientific">Mycoplasmopsis agassizii</name>
    <dbReference type="NCBI Taxonomy" id="33922"/>
    <lineage>
        <taxon>Bacteria</taxon>
        <taxon>Bacillati</taxon>
        <taxon>Mycoplasmatota</taxon>
        <taxon>Mycoplasmoidales</taxon>
        <taxon>Metamycoplasmataceae</taxon>
        <taxon>Mycoplasmopsis</taxon>
    </lineage>
</organism>
<dbReference type="InterPro" id="IPR016156">
    <property type="entry name" value="FAD/NAD-linked_Rdtase_dimer_sf"/>
</dbReference>
<gene>
    <name evidence="9" type="ORF">CJF60_04300</name>
</gene>
<sequence length="455" mass="49980">MKIVLVGANHAGTSFARTLRQLDQKAELKIFDRNNNTSFLGCGIALWVGGEFKEPDGLFYSSPDKLSGIGCDVNILHDVTKVDHSKKEVTVKNLETGEEFVEKYDKIVFAAGTWPILPKFEGIDLENIIISKTFQHAQEIKKQAESSTVKSVAVIGAGYIGVELAEAFNKYGKEVHLIDLGTRVINRYFDKEFTDLMEKGMADHGVKLHLGEKLVKFTSKDGKKVSAVVTDKGSYDVDLVIMSVGFKPNTDMLDFDKVPNGALKVDEFQHVMKNGKPVEDFYAIGDSAATYHTVLKDHMHVALATNAVKTGVVAAMSVAGSPLKFPGVAGTNAISVFGCHYASTGFTLESAKSLGLKAKETPFFVDNDRPEFMQDYDKVGIKVVYEEGTLRVLGAQVGSWGKHVHTEVAYLFALAAQKEMTLLDLALMDYYFLPHLNKPFNFVISPILSALGLNY</sequence>
<dbReference type="PRINTS" id="PR00368">
    <property type="entry name" value="FADPNR"/>
</dbReference>
<dbReference type="InterPro" id="IPR004099">
    <property type="entry name" value="Pyr_nucl-diS_OxRdtase_dimer"/>
</dbReference>